<dbReference type="InterPro" id="IPR008271">
    <property type="entry name" value="Ser/Thr_kinase_AS"/>
</dbReference>
<dbReference type="FunFam" id="3.30.200.20:FF:000112">
    <property type="entry name" value="Lectin-domain containing receptor kinase A4.3"/>
    <property type="match status" value="1"/>
</dbReference>
<evidence type="ECO:0000256" key="14">
    <source>
        <dbReference type="ARBA" id="ARBA00022989"/>
    </source>
</evidence>
<dbReference type="InterPro" id="IPR000719">
    <property type="entry name" value="Prot_kinase_dom"/>
</dbReference>
<dbReference type="GO" id="GO:0005524">
    <property type="term" value="F:ATP binding"/>
    <property type="evidence" value="ECO:0007669"/>
    <property type="project" value="UniProtKB-UniRule"/>
</dbReference>
<protein>
    <recommendedName>
        <fullName evidence="5">non-specific serine/threonine protein kinase</fullName>
        <ecNumber evidence="5">2.7.11.1</ecNumber>
    </recommendedName>
</protein>
<feature type="signal peptide" evidence="22">
    <location>
        <begin position="1"/>
        <end position="19"/>
    </location>
</feature>
<evidence type="ECO:0000256" key="13">
    <source>
        <dbReference type="ARBA" id="ARBA00022840"/>
    </source>
</evidence>
<dbReference type="Gene3D" id="2.60.120.200">
    <property type="match status" value="1"/>
</dbReference>
<keyword evidence="17" id="KW-0325">Glycoprotein</keyword>
<evidence type="ECO:0000256" key="22">
    <source>
        <dbReference type="SAM" id="SignalP"/>
    </source>
</evidence>
<keyword evidence="7 24" id="KW-0808">Transferase</keyword>
<evidence type="ECO:0000256" key="9">
    <source>
        <dbReference type="ARBA" id="ARBA00022729"/>
    </source>
</evidence>
<comment type="subcellular location">
    <subcellularLocation>
        <location evidence="1">Membrane</location>
        <topology evidence="1">Single-pass type I membrane protein</topology>
    </subcellularLocation>
</comment>
<evidence type="ECO:0000256" key="4">
    <source>
        <dbReference type="ARBA" id="ARBA00010217"/>
    </source>
</evidence>
<evidence type="ECO:0000256" key="7">
    <source>
        <dbReference type="ARBA" id="ARBA00022679"/>
    </source>
</evidence>
<evidence type="ECO:0000259" key="23">
    <source>
        <dbReference type="PROSITE" id="PS50011"/>
    </source>
</evidence>
<keyword evidence="25" id="KW-1185">Reference proteome</keyword>
<dbReference type="InterPro" id="IPR013320">
    <property type="entry name" value="ConA-like_dom_sf"/>
</dbReference>
<evidence type="ECO:0000256" key="17">
    <source>
        <dbReference type="ARBA" id="ARBA00023180"/>
    </source>
</evidence>
<feature type="chain" id="PRO_5015187631" description="non-specific serine/threonine protein kinase" evidence="22">
    <location>
        <begin position="20"/>
        <end position="614"/>
    </location>
</feature>
<feature type="binding site" evidence="20">
    <location>
        <position position="324"/>
    </location>
    <ligand>
        <name>ATP</name>
        <dbReference type="ChEBI" id="CHEBI:30616"/>
    </ligand>
</feature>
<dbReference type="Pfam" id="PF00139">
    <property type="entry name" value="Lectin_legB"/>
    <property type="match status" value="1"/>
</dbReference>
<dbReference type="Gramene" id="PRQ37577">
    <property type="protein sequence ID" value="PRQ37577"/>
    <property type="gene ID" value="RchiOBHm_Chr4g0404151"/>
</dbReference>
<keyword evidence="9 22" id="KW-0732">Signal</keyword>
<evidence type="ECO:0000256" key="11">
    <source>
        <dbReference type="ARBA" id="ARBA00022741"/>
    </source>
</evidence>
<evidence type="ECO:0000256" key="19">
    <source>
        <dbReference type="ARBA" id="ARBA00048679"/>
    </source>
</evidence>
<keyword evidence="15 21" id="KW-0472">Membrane</keyword>
<dbReference type="InterPro" id="IPR017441">
    <property type="entry name" value="Protein_kinase_ATP_BS"/>
</dbReference>
<dbReference type="InterPro" id="IPR011009">
    <property type="entry name" value="Kinase-like_dom_sf"/>
</dbReference>
<evidence type="ECO:0000256" key="10">
    <source>
        <dbReference type="ARBA" id="ARBA00022734"/>
    </source>
</evidence>
<dbReference type="OMA" id="TERQQGH"/>
<keyword evidence="10" id="KW-0430">Lectin</keyword>
<keyword evidence="13 20" id="KW-0067">ATP-binding</keyword>
<dbReference type="Gene3D" id="1.10.510.10">
    <property type="entry name" value="Transferase(Phosphotransferase) domain 1"/>
    <property type="match status" value="1"/>
</dbReference>
<proteinExistence type="inferred from homology"/>
<dbReference type="GO" id="GO:0030246">
    <property type="term" value="F:carbohydrate binding"/>
    <property type="evidence" value="ECO:0007669"/>
    <property type="project" value="UniProtKB-KW"/>
</dbReference>
<dbReference type="InterPro" id="IPR050528">
    <property type="entry name" value="L-type_Lectin-RKs"/>
</dbReference>
<sequence>MYFKLVIILLVLVVEAAEGFGFTYNGFESVTFQNDSWSGVMVDGLLRLDQGDIFYPEPVTFKKDSSSGSEVSSFSTTFVFAIRSEYKTLRDHGLAFVIFPDQHILFSGSDNRNMSNHVFAVELDTIHSKDSVDIDDNHVGIDINGFDSLKSATAGYYVNNDPRHRRKLNLTSGNPMTVWVEYDGGRKRINVFLAPIDVVITFHYILGWSFQMNRQAQELVPSLLPKLPRIGDKEVSKLLTFGVPVMAVSLVMLAISLVVFVMRRKKYAELLEDWELEYGPQRFKYEELYRATKGFGKQALLGVGGFGEVYRGILPSSKLDIAVKRVSHKSRQGMKEFVAEIVSLGRLRHRNLVQLLGYCRRNGELLLVYYYMPNGSLDKYLYNQPKVTLNWSQRFKVIKGVASGLCYLHEEWEQVVIHRDVKASNVLLDQDLNGRLGDFGLARLCAHGTDPQTTHVAGTLGYLAPEHARTGRATMSTDVFAFGAFLLEVACGRRPIETQGPEEDIVLAHRVFSCWNRGNILEARDQNLGNDFVVEEVELVLKLALLCSCSQPATRPSMRQVMQYLEGDIALPELSLLRLYSSGLAFVNDEGSDDVELAYQCSYVPESTLLSGGR</sequence>
<dbReference type="SUPFAM" id="SSF56112">
    <property type="entry name" value="Protein kinase-like (PK-like)"/>
    <property type="match status" value="1"/>
</dbReference>
<evidence type="ECO:0000256" key="12">
    <source>
        <dbReference type="ARBA" id="ARBA00022777"/>
    </source>
</evidence>
<dbReference type="InterPro" id="IPR001220">
    <property type="entry name" value="Legume_lectin_dom"/>
</dbReference>
<keyword evidence="16" id="KW-0675">Receptor</keyword>
<evidence type="ECO:0000256" key="6">
    <source>
        <dbReference type="ARBA" id="ARBA00022527"/>
    </source>
</evidence>
<evidence type="ECO:0000256" key="5">
    <source>
        <dbReference type="ARBA" id="ARBA00012513"/>
    </source>
</evidence>
<evidence type="ECO:0000256" key="3">
    <source>
        <dbReference type="ARBA" id="ARBA00008536"/>
    </source>
</evidence>
<dbReference type="SMART" id="SM00220">
    <property type="entry name" value="S_TKc"/>
    <property type="match status" value="1"/>
</dbReference>
<keyword evidence="8 21" id="KW-0812">Transmembrane</keyword>
<evidence type="ECO:0000256" key="1">
    <source>
        <dbReference type="ARBA" id="ARBA00004479"/>
    </source>
</evidence>
<comment type="similarity">
    <text evidence="2">Belongs to the leguminous lectin family.</text>
</comment>
<dbReference type="Gene3D" id="3.30.200.20">
    <property type="entry name" value="Phosphorylase Kinase, domain 1"/>
    <property type="match status" value="1"/>
</dbReference>
<evidence type="ECO:0000256" key="18">
    <source>
        <dbReference type="ARBA" id="ARBA00047899"/>
    </source>
</evidence>
<dbReference type="CDD" id="cd14066">
    <property type="entry name" value="STKc_IRAK"/>
    <property type="match status" value="1"/>
</dbReference>
<dbReference type="FunFam" id="1.10.510.10:FF:000108">
    <property type="entry name" value="L-type lectin-domain containing receptor kinase S.4"/>
    <property type="match status" value="1"/>
</dbReference>
<dbReference type="SUPFAM" id="SSF49899">
    <property type="entry name" value="Concanavalin A-like lectins/glucanases"/>
    <property type="match status" value="2"/>
</dbReference>
<comment type="catalytic activity">
    <reaction evidence="18">
        <text>L-threonyl-[protein] + ATP = O-phospho-L-threonyl-[protein] + ADP + H(+)</text>
        <dbReference type="Rhea" id="RHEA:46608"/>
        <dbReference type="Rhea" id="RHEA-COMP:11060"/>
        <dbReference type="Rhea" id="RHEA-COMP:11605"/>
        <dbReference type="ChEBI" id="CHEBI:15378"/>
        <dbReference type="ChEBI" id="CHEBI:30013"/>
        <dbReference type="ChEBI" id="CHEBI:30616"/>
        <dbReference type="ChEBI" id="CHEBI:61977"/>
        <dbReference type="ChEBI" id="CHEBI:456216"/>
        <dbReference type="EC" id="2.7.11.1"/>
    </reaction>
</comment>
<keyword evidence="6" id="KW-0723">Serine/threonine-protein kinase</keyword>
<comment type="caution">
    <text evidence="24">The sequence shown here is derived from an EMBL/GenBank/DDBJ whole genome shotgun (WGS) entry which is preliminary data.</text>
</comment>
<feature type="domain" description="Protein kinase" evidence="23">
    <location>
        <begin position="295"/>
        <end position="571"/>
    </location>
</feature>
<evidence type="ECO:0000256" key="15">
    <source>
        <dbReference type="ARBA" id="ARBA00023136"/>
    </source>
</evidence>
<dbReference type="GO" id="GO:0004674">
    <property type="term" value="F:protein serine/threonine kinase activity"/>
    <property type="evidence" value="ECO:0007669"/>
    <property type="project" value="UniProtKB-KW"/>
</dbReference>
<evidence type="ECO:0000256" key="21">
    <source>
        <dbReference type="SAM" id="Phobius"/>
    </source>
</evidence>
<name>A0A2P6QTR7_ROSCH</name>
<keyword evidence="11 20" id="KW-0547">Nucleotide-binding</keyword>
<dbReference type="AlphaFoldDB" id="A0A2P6QTR7"/>
<dbReference type="EMBL" id="PDCK01000042">
    <property type="protein sequence ID" value="PRQ37577.1"/>
    <property type="molecule type" value="Genomic_DNA"/>
</dbReference>
<gene>
    <name evidence="24" type="ORF">RchiOBHm_Chr4g0404151</name>
</gene>
<dbReference type="Proteomes" id="UP000238479">
    <property type="component" value="Chromosome 4"/>
</dbReference>
<reference evidence="24 25" key="1">
    <citation type="journal article" date="2018" name="Nat. Genet.">
        <title>The Rosa genome provides new insights in the design of modern roses.</title>
        <authorList>
            <person name="Bendahmane M."/>
        </authorList>
    </citation>
    <scope>NUCLEOTIDE SEQUENCE [LARGE SCALE GENOMIC DNA]</scope>
    <source>
        <strain evidence="25">cv. Old Blush</strain>
    </source>
</reference>
<comment type="similarity">
    <text evidence="3">In the N-terminal section; belongs to the leguminous lectin family.</text>
</comment>
<organism evidence="24 25">
    <name type="scientific">Rosa chinensis</name>
    <name type="common">China rose</name>
    <dbReference type="NCBI Taxonomy" id="74649"/>
    <lineage>
        <taxon>Eukaryota</taxon>
        <taxon>Viridiplantae</taxon>
        <taxon>Streptophyta</taxon>
        <taxon>Embryophyta</taxon>
        <taxon>Tracheophyta</taxon>
        <taxon>Spermatophyta</taxon>
        <taxon>Magnoliopsida</taxon>
        <taxon>eudicotyledons</taxon>
        <taxon>Gunneridae</taxon>
        <taxon>Pentapetalae</taxon>
        <taxon>rosids</taxon>
        <taxon>fabids</taxon>
        <taxon>Rosales</taxon>
        <taxon>Rosaceae</taxon>
        <taxon>Rosoideae</taxon>
        <taxon>Rosoideae incertae sedis</taxon>
        <taxon>Rosa</taxon>
    </lineage>
</organism>
<evidence type="ECO:0000256" key="8">
    <source>
        <dbReference type="ARBA" id="ARBA00022692"/>
    </source>
</evidence>
<dbReference type="PROSITE" id="PS00107">
    <property type="entry name" value="PROTEIN_KINASE_ATP"/>
    <property type="match status" value="1"/>
</dbReference>
<dbReference type="CDD" id="cd06899">
    <property type="entry name" value="lectin_legume_LecRK_Arcelin_ConA"/>
    <property type="match status" value="1"/>
</dbReference>
<keyword evidence="12" id="KW-0418">Kinase</keyword>
<dbReference type="EC" id="2.7.11.1" evidence="5"/>
<accession>A0A2P6QTR7</accession>
<dbReference type="PANTHER" id="PTHR27007">
    <property type="match status" value="1"/>
</dbReference>
<dbReference type="PROSITE" id="PS50011">
    <property type="entry name" value="PROTEIN_KINASE_DOM"/>
    <property type="match status" value="1"/>
</dbReference>
<evidence type="ECO:0000313" key="25">
    <source>
        <dbReference type="Proteomes" id="UP000238479"/>
    </source>
</evidence>
<comment type="similarity">
    <text evidence="4">In the C-terminal section; belongs to the protein kinase superfamily. Ser/Thr protein kinase family.</text>
</comment>
<comment type="catalytic activity">
    <reaction evidence="19">
        <text>L-seryl-[protein] + ATP = O-phospho-L-seryl-[protein] + ADP + H(+)</text>
        <dbReference type="Rhea" id="RHEA:17989"/>
        <dbReference type="Rhea" id="RHEA-COMP:9863"/>
        <dbReference type="Rhea" id="RHEA-COMP:11604"/>
        <dbReference type="ChEBI" id="CHEBI:15378"/>
        <dbReference type="ChEBI" id="CHEBI:29999"/>
        <dbReference type="ChEBI" id="CHEBI:30616"/>
        <dbReference type="ChEBI" id="CHEBI:83421"/>
        <dbReference type="ChEBI" id="CHEBI:456216"/>
        <dbReference type="EC" id="2.7.11.1"/>
    </reaction>
</comment>
<dbReference type="Pfam" id="PF00069">
    <property type="entry name" value="Pkinase"/>
    <property type="match status" value="1"/>
</dbReference>
<feature type="transmembrane region" description="Helical" evidence="21">
    <location>
        <begin position="238"/>
        <end position="261"/>
    </location>
</feature>
<keyword evidence="14 21" id="KW-1133">Transmembrane helix</keyword>
<evidence type="ECO:0000256" key="20">
    <source>
        <dbReference type="PROSITE-ProRule" id="PRU10141"/>
    </source>
</evidence>
<dbReference type="PROSITE" id="PS00108">
    <property type="entry name" value="PROTEIN_KINASE_ST"/>
    <property type="match status" value="1"/>
</dbReference>
<dbReference type="GO" id="GO:0016020">
    <property type="term" value="C:membrane"/>
    <property type="evidence" value="ECO:0007669"/>
    <property type="project" value="UniProtKB-SubCell"/>
</dbReference>
<evidence type="ECO:0000256" key="2">
    <source>
        <dbReference type="ARBA" id="ARBA00007606"/>
    </source>
</evidence>
<evidence type="ECO:0000313" key="24">
    <source>
        <dbReference type="EMBL" id="PRQ37577.1"/>
    </source>
</evidence>
<evidence type="ECO:0000256" key="16">
    <source>
        <dbReference type="ARBA" id="ARBA00023170"/>
    </source>
</evidence>